<comment type="caution">
    <text evidence="2">The sequence shown here is derived from an EMBL/GenBank/DDBJ whole genome shotgun (WGS) entry which is preliminary data.</text>
</comment>
<keyword evidence="1" id="KW-0732">Signal</keyword>
<dbReference type="EMBL" id="NRHC01000061">
    <property type="protein sequence ID" value="RIY32292.1"/>
    <property type="molecule type" value="Genomic_DNA"/>
</dbReference>
<evidence type="ECO:0000313" key="2">
    <source>
        <dbReference type="EMBL" id="RIY32292.1"/>
    </source>
</evidence>
<proteinExistence type="predicted"/>
<keyword evidence="3" id="KW-1185">Reference proteome</keyword>
<feature type="signal peptide" evidence="1">
    <location>
        <begin position="1"/>
        <end position="27"/>
    </location>
</feature>
<name>A0A3A1Y1T3_9GAMM</name>
<dbReference type="Proteomes" id="UP000265691">
    <property type="component" value="Unassembled WGS sequence"/>
</dbReference>
<dbReference type="AlphaFoldDB" id="A0A3A1Y1T3"/>
<evidence type="ECO:0000256" key="1">
    <source>
        <dbReference type="SAM" id="SignalP"/>
    </source>
</evidence>
<gene>
    <name evidence="2" type="ORF">CKF54_05125</name>
</gene>
<protein>
    <submittedName>
        <fullName evidence="2">Uncharacterized protein</fullName>
    </submittedName>
</protein>
<sequence>MYKRFLSCFRSLLMSLSLVGISFGATAASPIYKSKTWSLSDEQLIELYKKTYKELSFLEEEFPRYLKDIREYNNGAELDELEFLELFSTTLLASLNQNFTLINNIYRSDPRIESLATLTDACLELDYRKLNHIIEGKLCTTVIFINYMTKYDWDILQSLTLLGTVTRVKFHPEEYSVSQKYLANYFSLKRIVRDLDLKFKFTIPKAGYLLNSPVKTDLEEVFNFKLVGSE</sequence>
<accession>A0A3A1Y1T3</accession>
<organism evidence="2 3">
    <name type="scientific">Psittacicella hinzii</name>
    <dbReference type="NCBI Taxonomy" id="2028575"/>
    <lineage>
        <taxon>Bacteria</taxon>
        <taxon>Pseudomonadati</taxon>
        <taxon>Pseudomonadota</taxon>
        <taxon>Gammaproteobacteria</taxon>
        <taxon>Pasteurellales</taxon>
        <taxon>Psittacicellaceae</taxon>
        <taxon>Psittacicella</taxon>
    </lineage>
</organism>
<reference evidence="2 3" key="1">
    <citation type="submission" date="2017-08" db="EMBL/GenBank/DDBJ databases">
        <title>Reclassification of Bisgaard taxon 37 and 44.</title>
        <authorList>
            <person name="Christensen H."/>
        </authorList>
    </citation>
    <scope>NUCLEOTIDE SEQUENCE [LARGE SCALE GENOMIC DNA]</scope>
    <source>
        <strain evidence="2 3">B96_3</strain>
    </source>
</reference>
<evidence type="ECO:0000313" key="3">
    <source>
        <dbReference type="Proteomes" id="UP000265691"/>
    </source>
</evidence>
<feature type="chain" id="PRO_5017432140" evidence="1">
    <location>
        <begin position="28"/>
        <end position="230"/>
    </location>
</feature>